<dbReference type="EMBL" id="JAGSXJ010000033">
    <property type="protein sequence ID" value="KAH6668685.1"/>
    <property type="molecule type" value="Genomic_DNA"/>
</dbReference>
<keyword evidence="7" id="KW-1185">Reference proteome</keyword>
<dbReference type="Proteomes" id="UP000770015">
    <property type="component" value="Unassembled WGS sequence"/>
</dbReference>
<evidence type="ECO:0000313" key="7">
    <source>
        <dbReference type="Proteomes" id="UP000770015"/>
    </source>
</evidence>
<feature type="domain" description="Major facilitator superfamily (MFS) profile" evidence="5">
    <location>
        <begin position="91"/>
        <end position="472"/>
    </location>
</feature>
<dbReference type="InterPro" id="IPR036259">
    <property type="entry name" value="MFS_trans_sf"/>
</dbReference>
<comment type="subcellular location">
    <subcellularLocation>
        <location evidence="1">Membrane</location>
        <topology evidence="1">Multi-pass membrane protein</topology>
    </subcellularLocation>
</comment>
<dbReference type="SUPFAM" id="SSF103473">
    <property type="entry name" value="MFS general substrate transporter"/>
    <property type="match status" value="1"/>
</dbReference>
<dbReference type="InterPro" id="IPR011701">
    <property type="entry name" value="MFS"/>
</dbReference>
<evidence type="ECO:0000313" key="6">
    <source>
        <dbReference type="EMBL" id="KAH6668685.1"/>
    </source>
</evidence>
<keyword evidence="4" id="KW-1133">Transmembrane helix</keyword>
<evidence type="ECO:0000256" key="2">
    <source>
        <dbReference type="ARBA" id="ARBA00006727"/>
    </source>
</evidence>
<dbReference type="PANTHER" id="PTHR11360">
    <property type="entry name" value="MONOCARBOXYLATE TRANSPORTER"/>
    <property type="match status" value="1"/>
</dbReference>
<evidence type="ECO:0000256" key="3">
    <source>
        <dbReference type="SAM" id="MobiDB-lite"/>
    </source>
</evidence>
<dbReference type="PROSITE" id="PS50850">
    <property type="entry name" value="MFS"/>
    <property type="match status" value="1"/>
</dbReference>
<feature type="transmembrane region" description="Helical" evidence="4">
    <location>
        <begin position="89"/>
        <end position="109"/>
    </location>
</feature>
<feature type="compositionally biased region" description="Basic and acidic residues" evidence="3">
    <location>
        <begin position="41"/>
        <end position="61"/>
    </location>
</feature>
<protein>
    <submittedName>
        <fullName evidence="6">Riboflavin transporter MCH5</fullName>
    </submittedName>
</protein>
<dbReference type="AlphaFoldDB" id="A0A9P8V289"/>
<dbReference type="CDD" id="cd17352">
    <property type="entry name" value="MFS_MCT_SLC16"/>
    <property type="match status" value="1"/>
</dbReference>
<evidence type="ECO:0000259" key="5">
    <source>
        <dbReference type="PROSITE" id="PS50850"/>
    </source>
</evidence>
<dbReference type="OrthoDB" id="5212574at2759"/>
<feature type="transmembrane region" description="Helical" evidence="4">
    <location>
        <begin position="415"/>
        <end position="434"/>
    </location>
</feature>
<feature type="transmembrane region" description="Helical" evidence="4">
    <location>
        <begin position="181"/>
        <end position="207"/>
    </location>
</feature>
<feature type="transmembrane region" description="Helical" evidence="4">
    <location>
        <begin position="357"/>
        <end position="375"/>
    </location>
</feature>
<dbReference type="PANTHER" id="PTHR11360:SF130">
    <property type="entry name" value="MAJOR FACILITATOR SUPERFAMILY (MFS) PROFILE DOMAIN-CONTAINING PROTEIN-RELATED"/>
    <property type="match status" value="1"/>
</dbReference>
<dbReference type="Pfam" id="PF07690">
    <property type="entry name" value="MFS_1"/>
    <property type="match status" value="1"/>
</dbReference>
<dbReference type="InterPro" id="IPR050327">
    <property type="entry name" value="Proton-linked_MCT"/>
</dbReference>
<keyword evidence="4" id="KW-0812">Transmembrane</keyword>
<dbReference type="InterPro" id="IPR020846">
    <property type="entry name" value="MFS_dom"/>
</dbReference>
<dbReference type="Gene3D" id="1.20.1250.20">
    <property type="entry name" value="MFS general substrate transporter like domains"/>
    <property type="match status" value="2"/>
</dbReference>
<comment type="similarity">
    <text evidence="2">Belongs to the major facilitator superfamily. Monocarboxylate porter (TC 2.A.1.13) family.</text>
</comment>
<feature type="transmembrane region" description="Helical" evidence="4">
    <location>
        <begin position="129"/>
        <end position="149"/>
    </location>
</feature>
<organism evidence="6 7">
    <name type="scientific">Plectosphaerella plurivora</name>
    <dbReference type="NCBI Taxonomy" id="936078"/>
    <lineage>
        <taxon>Eukaryota</taxon>
        <taxon>Fungi</taxon>
        <taxon>Dikarya</taxon>
        <taxon>Ascomycota</taxon>
        <taxon>Pezizomycotina</taxon>
        <taxon>Sordariomycetes</taxon>
        <taxon>Hypocreomycetidae</taxon>
        <taxon>Glomerellales</taxon>
        <taxon>Plectosphaerellaceae</taxon>
        <taxon>Plectosphaerella</taxon>
    </lineage>
</organism>
<feature type="transmembrane region" description="Helical" evidence="4">
    <location>
        <begin position="327"/>
        <end position="345"/>
    </location>
</feature>
<feature type="transmembrane region" description="Helical" evidence="4">
    <location>
        <begin position="248"/>
        <end position="270"/>
    </location>
</feature>
<evidence type="ECO:0000256" key="4">
    <source>
        <dbReference type="SAM" id="Phobius"/>
    </source>
</evidence>
<dbReference type="GO" id="GO:0016020">
    <property type="term" value="C:membrane"/>
    <property type="evidence" value="ECO:0007669"/>
    <property type="project" value="UniProtKB-SubCell"/>
</dbReference>
<feature type="transmembrane region" description="Helical" evidence="4">
    <location>
        <begin position="216"/>
        <end position="236"/>
    </location>
</feature>
<feature type="region of interest" description="Disordered" evidence="3">
    <location>
        <begin position="1"/>
        <end position="83"/>
    </location>
</feature>
<feature type="transmembrane region" description="Helical" evidence="4">
    <location>
        <begin position="291"/>
        <end position="315"/>
    </location>
</feature>
<reference evidence="6" key="1">
    <citation type="journal article" date="2021" name="Nat. Commun.">
        <title>Genetic determinants of endophytism in the Arabidopsis root mycobiome.</title>
        <authorList>
            <person name="Mesny F."/>
            <person name="Miyauchi S."/>
            <person name="Thiergart T."/>
            <person name="Pickel B."/>
            <person name="Atanasova L."/>
            <person name="Karlsson M."/>
            <person name="Huettel B."/>
            <person name="Barry K.W."/>
            <person name="Haridas S."/>
            <person name="Chen C."/>
            <person name="Bauer D."/>
            <person name="Andreopoulos W."/>
            <person name="Pangilinan J."/>
            <person name="LaButti K."/>
            <person name="Riley R."/>
            <person name="Lipzen A."/>
            <person name="Clum A."/>
            <person name="Drula E."/>
            <person name="Henrissat B."/>
            <person name="Kohler A."/>
            <person name="Grigoriev I.V."/>
            <person name="Martin F.M."/>
            <person name="Hacquard S."/>
        </authorList>
    </citation>
    <scope>NUCLEOTIDE SEQUENCE</scope>
    <source>
        <strain evidence="6">MPI-SDFR-AT-0117</strain>
    </source>
</reference>
<feature type="compositionally biased region" description="Basic and acidic residues" evidence="3">
    <location>
        <begin position="14"/>
        <end position="23"/>
    </location>
</feature>
<name>A0A9P8V289_9PEZI</name>
<gene>
    <name evidence="6" type="ORF">F5X68DRAFT_160003</name>
</gene>
<accession>A0A9P8V289</accession>
<feature type="transmembrane region" description="Helical" evidence="4">
    <location>
        <begin position="156"/>
        <end position="175"/>
    </location>
</feature>
<sequence>MSRPDGSGQTSEVDVEKGERPLAEDDIVIDGLTGGDSSSDDDTRSRKDGGDTDNTSRREPETASIANRVMSRITTRSSMPPPPPPDGGFAAWMAVFASHLVIMCTWGVINSFGAFQTHYTRTLNRPPSDISWIGSFQIFLLFFIGTFTGRLTDAGFFRPVMIIGVALVALGIFATSGCTQYWQLFLAQGVCLGLGNGCMFCPTMAVLSTYWQKKRALAMGIAACGSATGGLIFPSMVRQLLPHIGFGWTVRAIGFIQVGSLIIALCFLKTRVPPRKTGSLVDLAAFKELEYTFYAIGGFMSFWGVYFPFFFLSSYSRDIRGLPYSESLDLLLLLNGVGVIGRLVPNHFADRWGGVNMFAPMAACSALLMYCWAAISSAPGLYAWAVFYGMSAGGIQSLFPAALSGLNSDLRKQGTRMGMVFTIVSFAVLTGPPIEGVLISKMGGSYLGAQMFAGSALAMGMVFMLLAREARRRRTGEGFWLKV</sequence>
<keyword evidence="4" id="KW-0472">Membrane</keyword>
<evidence type="ECO:0000256" key="1">
    <source>
        <dbReference type="ARBA" id="ARBA00004141"/>
    </source>
</evidence>
<feature type="transmembrane region" description="Helical" evidence="4">
    <location>
        <begin position="381"/>
        <end position="403"/>
    </location>
</feature>
<proteinExistence type="inferred from homology"/>
<dbReference type="GO" id="GO:0022857">
    <property type="term" value="F:transmembrane transporter activity"/>
    <property type="evidence" value="ECO:0007669"/>
    <property type="project" value="InterPro"/>
</dbReference>
<feature type="transmembrane region" description="Helical" evidence="4">
    <location>
        <begin position="446"/>
        <end position="467"/>
    </location>
</feature>
<comment type="caution">
    <text evidence="6">The sequence shown here is derived from an EMBL/GenBank/DDBJ whole genome shotgun (WGS) entry which is preliminary data.</text>
</comment>